<dbReference type="RefSeq" id="WP_310588752.1">
    <property type="nucleotide sequence ID" value="NZ_QGGO01000001.1"/>
</dbReference>
<evidence type="ECO:0000313" key="3">
    <source>
        <dbReference type="Proteomes" id="UP000245489"/>
    </source>
</evidence>
<keyword evidence="3" id="KW-1185">Reference proteome</keyword>
<dbReference type="Proteomes" id="UP000245489">
    <property type="component" value="Unassembled WGS sequence"/>
</dbReference>
<dbReference type="EMBL" id="QGGO01000001">
    <property type="protein sequence ID" value="PWK29292.1"/>
    <property type="molecule type" value="Genomic_DNA"/>
</dbReference>
<dbReference type="PANTHER" id="PTHR42685:SF22">
    <property type="entry name" value="CONDITIONED MEDIUM FACTOR RECEPTOR 1"/>
    <property type="match status" value="1"/>
</dbReference>
<protein>
    <submittedName>
        <fullName evidence="2">Flavin-dependent dehydrogenase</fullName>
    </submittedName>
</protein>
<dbReference type="GO" id="GO:0071949">
    <property type="term" value="F:FAD binding"/>
    <property type="evidence" value="ECO:0007669"/>
    <property type="project" value="InterPro"/>
</dbReference>
<dbReference type="InterPro" id="IPR002938">
    <property type="entry name" value="FAD-bd"/>
</dbReference>
<dbReference type="SUPFAM" id="SSF51905">
    <property type="entry name" value="FAD/NAD(P)-binding domain"/>
    <property type="match status" value="1"/>
</dbReference>
<dbReference type="InterPro" id="IPR036188">
    <property type="entry name" value="FAD/NAD-bd_sf"/>
</dbReference>
<dbReference type="Pfam" id="PF01494">
    <property type="entry name" value="FAD_binding_3"/>
    <property type="match status" value="1"/>
</dbReference>
<feature type="domain" description="FAD-binding" evidence="1">
    <location>
        <begin position="11"/>
        <end position="305"/>
    </location>
</feature>
<evidence type="ECO:0000313" key="2">
    <source>
        <dbReference type="EMBL" id="PWK29292.1"/>
    </source>
</evidence>
<dbReference type="AlphaFoldDB" id="A0A316EK58"/>
<dbReference type="PANTHER" id="PTHR42685">
    <property type="entry name" value="GERANYLGERANYL DIPHOSPHATE REDUCTASE"/>
    <property type="match status" value="1"/>
</dbReference>
<accession>A0A316EK58</accession>
<sequence>MSDFENEQIMYDIIITGGGLAGLISSILLSKAGKKVLVIEKKKYPFHRVCGEYISNETRPFLTSIGLNFNNLDIKEISKFLFTSPAGRKLETDLDLGGFGISRYQIDFELYELAKSVGVEFLLENTVESIDFQNDSFIVKTTFETFNSRFVIGAFGKRTKLDATLQRDFFTKRSPYIGVKYHIKTDFPKDLIALHNFKDGYCGISAIEGDKYCLCYLTTRENLRKHGTILEMERNILWKNPHLKKIFTESEFLYEKPEVINEISFVPKTTIENHILMVGDSAGLITPLCGNGMAIAIHGAKLLSESILDNFNDRNLVETNYQKQWQKHFSQRLWVGRKVQQLFGNEVISEIAWGILKVVRPALGAIIKATHGKVF</sequence>
<reference evidence="2 3" key="1">
    <citation type="submission" date="2018-05" db="EMBL/GenBank/DDBJ databases">
        <title>Genomic Encyclopedia of Archaeal and Bacterial Type Strains, Phase II (KMG-II): from individual species to whole genera.</title>
        <authorList>
            <person name="Goeker M."/>
        </authorList>
    </citation>
    <scope>NUCLEOTIDE SEQUENCE [LARGE SCALE GENOMIC DNA]</scope>
    <source>
        <strain evidence="2 3">DSM 22214</strain>
    </source>
</reference>
<organism evidence="2 3">
    <name type="scientific">Arcicella aurantiaca</name>
    <dbReference type="NCBI Taxonomy" id="591202"/>
    <lineage>
        <taxon>Bacteria</taxon>
        <taxon>Pseudomonadati</taxon>
        <taxon>Bacteroidota</taxon>
        <taxon>Cytophagia</taxon>
        <taxon>Cytophagales</taxon>
        <taxon>Flectobacillaceae</taxon>
        <taxon>Arcicella</taxon>
    </lineage>
</organism>
<dbReference type="Gene3D" id="3.50.50.60">
    <property type="entry name" value="FAD/NAD(P)-binding domain"/>
    <property type="match status" value="1"/>
</dbReference>
<evidence type="ECO:0000259" key="1">
    <source>
        <dbReference type="Pfam" id="PF01494"/>
    </source>
</evidence>
<dbReference type="PRINTS" id="PR00420">
    <property type="entry name" value="RNGMNOXGNASE"/>
</dbReference>
<comment type="caution">
    <text evidence="2">The sequence shown here is derived from an EMBL/GenBank/DDBJ whole genome shotgun (WGS) entry which is preliminary data.</text>
</comment>
<gene>
    <name evidence="2" type="ORF">LV89_00132</name>
</gene>
<dbReference type="InterPro" id="IPR050407">
    <property type="entry name" value="Geranylgeranyl_reductase"/>
</dbReference>
<proteinExistence type="predicted"/>
<name>A0A316EK58_9BACT</name>